<evidence type="ECO:0000256" key="1">
    <source>
        <dbReference type="SAM" id="MobiDB-lite"/>
    </source>
</evidence>
<dbReference type="AlphaFoldDB" id="A0A9P6ERW2"/>
<accession>A0A9P6ERW2</accession>
<sequence length="173" mass="19039">MSLDKQQQQVSTMEKWANANPQHKYVKNGAEVQVTDHFHVSPADPTPHLRVEVTPGSYGNTDTRHVTKVGGMQPMPDHLRQGRPPSPQNVPAPKPFKSIVIGKPVDYKPIVVGPPVNKQAVFGPPVIKPIVVGKRVAQPAPKNAPPAQQQPQQPINLKRPGPVQEQKEVKKRK</sequence>
<dbReference type="EMBL" id="MU157828">
    <property type="protein sequence ID" value="KAF9533529.1"/>
    <property type="molecule type" value="Genomic_DNA"/>
</dbReference>
<feature type="region of interest" description="Disordered" evidence="1">
    <location>
        <begin position="1"/>
        <end position="22"/>
    </location>
</feature>
<name>A0A9P6ERW2_9AGAR</name>
<protein>
    <submittedName>
        <fullName evidence="2">Uncharacterized protein</fullName>
    </submittedName>
</protein>
<evidence type="ECO:0000313" key="3">
    <source>
        <dbReference type="Proteomes" id="UP000807306"/>
    </source>
</evidence>
<dbReference type="Proteomes" id="UP000807306">
    <property type="component" value="Unassembled WGS sequence"/>
</dbReference>
<comment type="caution">
    <text evidence="2">The sequence shown here is derived from an EMBL/GenBank/DDBJ whole genome shotgun (WGS) entry which is preliminary data.</text>
</comment>
<proteinExistence type="predicted"/>
<feature type="compositionally biased region" description="Pro residues" evidence="1">
    <location>
        <begin position="84"/>
        <end position="94"/>
    </location>
</feature>
<organism evidence="2 3">
    <name type="scientific">Crepidotus variabilis</name>
    <dbReference type="NCBI Taxonomy" id="179855"/>
    <lineage>
        <taxon>Eukaryota</taxon>
        <taxon>Fungi</taxon>
        <taxon>Dikarya</taxon>
        <taxon>Basidiomycota</taxon>
        <taxon>Agaricomycotina</taxon>
        <taxon>Agaricomycetes</taxon>
        <taxon>Agaricomycetidae</taxon>
        <taxon>Agaricales</taxon>
        <taxon>Agaricineae</taxon>
        <taxon>Crepidotaceae</taxon>
        <taxon>Crepidotus</taxon>
    </lineage>
</organism>
<feature type="compositionally biased region" description="Polar residues" evidence="1">
    <location>
        <begin position="1"/>
        <end position="12"/>
    </location>
</feature>
<feature type="region of interest" description="Disordered" evidence="1">
    <location>
        <begin position="137"/>
        <end position="173"/>
    </location>
</feature>
<reference evidence="2" key="1">
    <citation type="submission" date="2020-11" db="EMBL/GenBank/DDBJ databases">
        <authorList>
            <consortium name="DOE Joint Genome Institute"/>
            <person name="Ahrendt S."/>
            <person name="Riley R."/>
            <person name="Andreopoulos W."/>
            <person name="Labutti K."/>
            <person name="Pangilinan J."/>
            <person name="Ruiz-Duenas F.J."/>
            <person name="Barrasa J.M."/>
            <person name="Sanchez-Garcia M."/>
            <person name="Camarero S."/>
            <person name="Miyauchi S."/>
            <person name="Serrano A."/>
            <person name="Linde D."/>
            <person name="Babiker R."/>
            <person name="Drula E."/>
            <person name="Ayuso-Fernandez I."/>
            <person name="Pacheco R."/>
            <person name="Padilla G."/>
            <person name="Ferreira P."/>
            <person name="Barriuso J."/>
            <person name="Kellner H."/>
            <person name="Castanera R."/>
            <person name="Alfaro M."/>
            <person name="Ramirez L."/>
            <person name="Pisabarro A.G."/>
            <person name="Kuo A."/>
            <person name="Tritt A."/>
            <person name="Lipzen A."/>
            <person name="He G."/>
            <person name="Yan M."/>
            <person name="Ng V."/>
            <person name="Cullen D."/>
            <person name="Martin F."/>
            <person name="Rosso M.-N."/>
            <person name="Henrissat B."/>
            <person name="Hibbett D."/>
            <person name="Martinez A.T."/>
            <person name="Grigoriev I.V."/>
        </authorList>
    </citation>
    <scope>NUCLEOTIDE SEQUENCE</scope>
    <source>
        <strain evidence="2">CBS 506.95</strain>
    </source>
</reference>
<gene>
    <name evidence="2" type="ORF">CPB83DRAFT_479691</name>
</gene>
<feature type="compositionally biased region" description="Low complexity" evidence="1">
    <location>
        <begin position="137"/>
        <end position="154"/>
    </location>
</feature>
<keyword evidence="3" id="KW-1185">Reference proteome</keyword>
<feature type="region of interest" description="Disordered" evidence="1">
    <location>
        <begin position="39"/>
        <end position="97"/>
    </location>
</feature>
<evidence type="ECO:0000313" key="2">
    <source>
        <dbReference type="EMBL" id="KAF9533529.1"/>
    </source>
</evidence>